<dbReference type="KEGG" id="daf:Desaf_2537"/>
<dbReference type="Proteomes" id="UP000007844">
    <property type="component" value="Chromosome"/>
</dbReference>
<dbReference type="eggNOG" id="ENOG50335C0">
    <property type="taxonomic scope" value="Bacteria"/>
</dbReference>
<feature type="region of interest" description="Disordered" evidence="1">
    <location>
        <begin position="157"/>
        <end position="177"/>
    </location>
</feature>
<evidence type="ECO:0000313" key="3">
    <source>
        <dbReference type="Proteomes" id="UP000007844"/>
    </source>
</evidence>
<feature type="compositionally biased region" description="Acidic residues" evidence="1">
    <location>
        <begin position="165"/>
        <end position="177"/>
    </location>
</feature>
<dbReference type="EMBL" id="CP003221">
    <property type="protein sequence ID" value="EGJ50859.1"/>
    <property type="molecule type" value="Genomic_DNA"/>
</dbReference>
<reference evidence="2 3" key="1">
    <citation type="journal article" date="2011" name="J. Bacteriol.">
        <title>Genome sequence of the mercury-methylating and pleomorphic Desulfovibrio africanus Strain Walvis Bay.</title>
        <authorList>
            <person name="Brown S.D."/>
            <person name="Wall J.D."/>
            <person name="Kucken A.M."/>
            <person name="Gilmour C.C."/>
            <person name="Podar M."/>
            <person name="Brandt C.C."/>
            <person name="Teshima H."/>
            <person name="Detter J.C."/>
            <person name="Han C.S."/>
            <person name="Land M.L."/>
            <person name="Lucas S."/>
            <person name="Han J."/>
            <person name="Pennacchio L."/>
            <person name="Nolan M."/>
            <person name="Pitluck S."/>
            <person name="Woyke T."/>
            <person name="Goodwin L."/>
            <person name="Palumbo A.V."/>
            <person name="Elias D.A."/>
        </authorList>
    </citation>
    <scope>NUCLEOTIDE SEQUENCE [LARGE SCALE GENOMIC DNA]</scope>
    <source>
        <strain evidence="2 3">Walvis Bay</strain>
    </source>
</reference>
<dbReference type="STRING" id="690850.Desaf_2537"/>
<protein>
    <recommendedName>
        <fullName evidence="4">DGQHR domain protein</fullName>
    </recommendedName>
</protein>
<keyword evidence="3" id="KW-1185">Reference proteome</keyword>
<dbReference type="HOGENOM" id="CLU_034360_0_0_7"/>
<dbReference type="RefSeq" id="WP_014260554.1">
    <property type="nucleotide sequence ID" value="NC_016629.1"/>
</dbReference>
<evidence type="ECO:0000256" key="1">
    <source>
        <dbReference type="SAM" id="MobiDB-lite"/>
    </source>
</evidence>
<accession>F3YZA3</accession>
<evidence type="ECO:0008006" key="4">
    <source>
        <dbReference type="Google" id="ProtNLM"/>
    </source>
</evidence>
<gene>
    <name evidence="2" type="ORF">Desaf_2537</name>
</gene>
<evidence type="ECO:0000313" key="2">
    <source>
        <dbReference type="EMBL" id="EGJ50859.1"/>
    </source>
</evidence>
<dbReference type="AlphaFoldDB" id="F3YZA3"/>
<organism evidence="2 3">
    <name type="scientific">Desulfocurvibacter africanus subsp. africanus str. Walvis Bay</name>
    <dbReference type="NCBI Taxonomy" id="690850"/>
    <lineage>
        <taxon>Bacteria</taxon>
        <taxon>Pseudomonadati</taxon>
        <taxon>Thermodesulfobacteriota</taxon>
        <taxon>Desulfovibrionia</taxon>
        <taxon>Desulfovibrionales</taxon>
        <taxon>Desulfovibrionaceae</taxon>
        <taxon>Desulfocurvibacter</taxon>
    </lineage>
</organism>
<sequence length="573" mass="65898">MRYEYQAIGIKQTDESPWIILTAAPSREIQEWGGIPEKRLVDGKETTGFQREFNKNRLNELKQFFSDKCNVAQGTLLCAYRDIENSTVSFISDDKNERFKIGTLVIECEDATNHSITELFGRLVNQIESRLDTLKTRELSVDTLNILKTRANNQHSGLNLKFESPEDEEQEEDDEENIEEDTIDKALELEEAHIHDFWEEVKARHHILKEIGNFQGDEFLGYNKNALLSYLKPIVIVDGQHRLTGATNATEDEIDNDDTCKIEIAKRVDAGEDESLIHRDLEIRYSRILPISLLMSSDPAEHVFQFVIVNQKAVSMSPPLLGTIVSTSLSEEELGRVKGRIESSGIPLEDSRAVTILTKRDDSPFKGKIQKGLRGDSRELLAWSVFKTIVKIFKELSGGKLYHETKNDYAKLWSDKYLVNSNIIAKWSEKGYSSPKQYWSSLDGPWMEVFITFWTSVKDYFASDDSQDWHYWGNPVKSNLFNKPSLTILATDFFQYLTEKELVINDASEVTDIVARWLNDINKNYFNKDWQLKNQKKESVGIMKKWSSLWVEYRKGGGGRLPNSGQYNKPKKD</sequence>
<name>F3YZA3_DESAF</name>
<proteinExistence type="predicted"/>